<keyword evidence="3" id="KW-1185">Reference proteome</keyword>
<sequence>MTKINKSLATSQRTANPTLKDAFTDQTEASYCKVKSGARALEFEFDGNYVP</sequence>
<proteinExistence type="predicted"/>
<feature type="region of interest" description="Disordered" evidence="1">
    <location>
        <begin position="1"/>
        <end position="20"/>
    </location>
</feature>
<accession>A0A1M6PYP5</accession>
<reference evidence="3" key="1">
    <citation type="submission" date="2016-11" db="EMBL/GenBank/DDBJ databases">
        <authorList>
            <person name="Varghese N."/>
            <person name="Submissions S."/>
        </authorList>
    </citation>
    <scope>NUCLEOTIDE SEQUENCE [LARGE SCALE GENOMIC DNA]</scope>
    <source>
        <strain evidence="3">DSM 10349</strain>
    </source>
</reference>
<gene>
    <name evidence="2" type="ORF">SAMN02745123_00794</name>
</gene>
<evidence type="ECO:0000256" key="1">
    <source>
        <dbReference type="SAM" id="MobiDB-lite"/>
    </source>
</evidence>
<protein>
    <submittedName>
        <fullName evidence="2">Uncharacterized protein</fullName>
    </submittedName>
</protein>
<evidence type="ECO:0000313" key="3">
    <source>
        <dbReference type="Proteomes" id="UP000183997"/>
    </source>
</evidence>
<dbReference type="STRING" id="1121421.SAMN02745123_00794"/>
<evidence type="ECO:0000313" key="2">
    <source>
        <dbReference type="EMBL" id="SHK12986.1"/>
    </source>
</evidence>
<dbReference type="RefSeq" id="WP_175548966.1">
    <property type="nucleotide sequence ID" value="NZ_FRAR01000007.1"/>
</dbReference>
<feature type="compositionally biased region" description="Polar residues" evidence="1">
    <location>
        <begin position="1"/>
        <end position="17"/>
    </location>
</feature>
<name>A0A1M6PYP5_9FIRM</name>
<dbReference type="AlphaFoldDB" id="A0A1M6PYP5"/>
<organism evidence="2 3">
    <name type="scientific">Desulforamulus aeronauticus DSM 10349</name>
    <dbReference type="NCBI Taxonomy" id="1121421"/>
    <lineage>
        <taxon>Bacteria</taxon>
        <taxon>Bacillati</taxon>
        <taxon>Bacillota</taxon>
        <taxon>Clostridia</taxon>
        <taxon>Eubacteriales</taxon>
        <taxon>Peptococcaceae</taxon>
        <taxon>Desulforamulus</taxon>
    </lineage>
</organism>
<dbReference type="EMBL" id="FRAR01000007">
    <property type="protein sequence ID" value="SHK12986.1"/>
    <property type="molecule type" value="Genomic_DNA"/>
</dbReference>
<dbReference type="Proteomes" id="UP000183997">
    <property type="component" value="Unassembled WGS sequence"/>
</dbReference>